<evidence type="ECO:0000259" key="6">
    <source>
        <dbReference type="Pfam" id="PF04545"/>
    </source>
</evidence>
<gene>
    <name evidence="7" type="ORF">VDLFYP95_01215</name>
</gene>
<keyword evidence="4" id="KW-0804">Transcription</keyword>
<dbReference type="GO" id="GO:0006352">
    <property type="term" value="P:DNA-templated transcription initiation"/>
    <property type="evidence" value="ECO:0007669"/>
    <property type="project" value="InterPro"/>
</dbReference>
<dbReference type="GO" id="GO:0003677">
    <property type="term" value="F:DNA binding"/>
    <property type="evidence" value="ECO:0007669"/>
    <property type="project" value="UniProtKB-KW"/>
</dbReference>
<organism evidence="7">
    <name type="scientific">Veillonella dispar</name>
    <dbReference type="NCBI Taxonomy" id="39778"/>
    <lineage>
        <taxon>Bacteria</taxon>
        <taxon>Bacillati</taxon>
        <taxon>Bacillota</taxon>
        <taxon>Negativicutes</taxon>
        <taxon>Veillonellales</taxon>
        <taxon>Veillonellaceae</taxon>
        <taxon>Veillonella</taxon>
    </lineage>
</organism>
<protein>
    <submittedName>
        <fullName evidence="7">Sigma-70, region 4</fullName>
    </submittedName>
</protein>
<dbReference type="RefSeq" id="WP_156719510.1">
    <property type="nucleotide sequence ID" value="NZ_CACRUF010000019.1"/>
</dbReference>
<feature type="compositionally biased region" description="Basic and acidic residues" evidence="5">
    <location>
        <begin position="31"/>
        <end position="47"/>
    </location>
</feature>
<dbReference type="InterPro" id="IPR013324">
    <property type="entry name" value="RNA_pol_sigma_r3/r4-like"/>
</dbReference>
<dbReference type="PANTHER" id="PTHR30385:SF7">
    <property type="entry name" value="RNA POLYMERASE SIGMA FACTOR FLIA"/>
    <property type="match status" value="1"/>
</dbReference>
<dbReference type="InterPro" id="IPR007630">
    <property type="entry name" value="RNA_pol_sigma70_r4"/>
</dbReference>
<dbReference type="EMBL" id="CACRUF010000019">
    <property type="protein sequence ID" value="VYT98488.1"/>
    <property type="molecule type" value="Genomic_DNA"/>
</dbReference>
<sequence length="306" mass="35813">MLYTNEEPLVQRTCIKTASLQSEKLVTRKLVSEKAKSKKGQSEKAQSEELSPAEKASNEVLSKELKYKVPEELKLQTLICGHQVLTSLSDKSLVSICQNPNMRIQTAGYQPWSVDELRHDAAQIELCRRYRPLILHYTNRTGNREFREDLESYLWAILLESIYSFDLKGAVPFPGFVKAGIRYGYMRYWKRERLRNHREIHIPDRITEDGEFTFGMDIFSSGENIADMIMTADEEQRLRARLVWALGRLSPDQRDLLRRVYGECQSLVSVSEELNCSRQAIQRRHERALRKLRRYLTTDFKKLRVH</sequence>
<evidence type="ECO:0000256" key="1">
    <source>
        <dbReference type="ARBA" id="ARBA00023015"/>
    </source>
</evidence>
<dbReference type="CDD" id="cd06171">
    <property type="entry name" value="Sigma70_r4"/>
    <property type="match status" value="1"/>
</dbReference>
<dbReference type="Pfam" id="PF04545">
    <property type="entry name" value="Sigma70_r4"/>
    <property type="match status" value="1"/>
</dbReference>
<keyword evidence="3" id="KW-0238">DNA-binding</keyword>
<feature type="region of interest" description="Disordered" evidence="5">
    <location>
        <begin position="31"/>
        <end position="55"/>
    </location>
</feature>
<keyword evidence="2" id="KW-0731">Sigma factor</keyword>
<evidence type="ECO:0000256" key="3">
    <source>
        <dbReference type="ARBA" id="ARBA00023125"/>
    </source>
</evidence>
<dbReference type="InterPro" id="IPR036388">
    <property type="entry name" value="WH-like_DNA-bd_sf"/>
</dbReference>
<evidence type="ECO:0000256" key="4">
    <source>
        <dbReference type="ARBA" id="ARBA00023163"/>
    </source>
</evidence>
<accession>A0A6N3B7J7</accession>
<keyword evidence="1" id="KW-0805">Transcription regulation</keyword>
<dbReference type="GO" id="GO:0016987">
    <property type="term" value="F:sigma factor activity"/>
    <property type="evidence" value="ECO:0007669"/>
    <property type="project" value="UniProtKB-KW"/>
</dbReference>
<dbReference type="Gene3D" id="1.10.10.10">
    <property type="entry name" value="Winged helix-like DNA-binding domain superfamily/Winged helix DNA-binding domain"/>
    <property type="match status" value="1"/>
</dbReference>
<evidence type="ECO:0000256" key="2">
    <source>
        <dbReference type="ARBA" id="ARBA00023082"/>
    </source>
</evidence>
<feature type="domain" description="RNA polymerase sigma-70 region 4" evidence="6">
    <location>
        <begin position="245"/>
        <end position="293"/>
    </location>
</feature>
<evidence type="ECO:0000256" key="5">
    <source>
        <dbReference type="SAM" id="MobiDB-lite"/>
    </source>
</evidence>
<dbReference type="PANTHER" id="PTHR30385">
    <property type="entry name" value="SIGMA FACTOR F FLAGELLAR"/>
    <property type="match status" value="1"/>
</dbReference>
<evidence type="ECO:0000313" key="7">
    <source>
        <dbReference type="EMBL" id="VYT98488.1"/>
    </source>
</evidence>
<dbReference type="NCBIfam" id="TIGR02937">
    <property type="entry name" value="sigma70-ECF"/>
    <property type="match status" value="1"/>
</dbReference>
<name>A0A6N3B7J7_9FIRM</name>
<proteinExistence type="predicted"/>
<dbReference type="InterPro" id="IPR014284">
    <property type="entry name" value="RNA_pol_sigma-70_dom"/>
</dbReference>
<dbReference type="SUPFAM" id="SSF88659">
    <property type="entry name" value="Sigma3 and sigma4 domains of RNA polymerase sigma factors"/>
    <property type="match status" value="1"/>
</dbReference>
<dbReference type="AlphaFoldDB" id="A0A6N3B7J7"/>
<reference evidence="7" key="1">
    <citation type="submission" date="2019-11" db="EMBL/GenBank/DDBJ databases">
        <authorList>
            <person name="Feng L."/>
        </authorList>
    </citation>
    <scope>NUCLEOTIDE SEQUENCE</scope>
    <source>
        <strain evidence="7">VdisparLFYP95</strain>
    </source>
</reference>